<dbReference type="EMBL" id="ACPB03011965">
    <property type="status" value="NOT_ANNOTATED_CDS"/>
    <property type="molecule type" value="Genomic_DNA"/>
</dbReference>
<evidence type="ECO:0000313" key="2">
    <source>
        <dbReference type="Proteomes" id="UP000015103"/>
    </source>
</evidence>
<accession>T1H935</accession>
<dbReference type="InParanoid" id="T1H935"/>
<organism evidence="1 2">
    <name type="scientific">Rhodnius prolixus</name>
    <name type="common">Triatomid bug</name>
    <dbReference type="NCBI Taxonomy" id="13249"/>
    <lineage>
        <taxon>Eukaryota</taxon>
        <taxon>Metazoa</taxon>
        <taxon>Ecdysozoa</taxon>
        <taxon>Arthropoda</taxon>
        <taxon>Hexapoda</taxon>
        <taxon>Insecta</taxon>
        <taxon>Pterygota</taxon>
        <taxon>Neoptera</taxon>
        <taxon>Paraneoptera</taxon>
        <taxon>Hemiptera</taxon>
        <taxon>Heteroptera</taxon>
        <taxon>Panheteroptera</taxon>
        <taxon>Cimicomorpha</taxon>
        <taxon>Reduviidae</taxon>
        <taxon>Triatominae</taxon>
        <taxon>Rhodnius</taxon>
    </lineage>
</organism>
<sequence>MAGILSCLEILRGRTKSGGIFLTNNTPHPTAAVAVFAGRYSLIHHHHHHQQQQQQEQ</sequence>
<dbReference type="VEuPathDB" id="VectorBase:RPRC000534"/>
<dbReference type="HOGENOM" id="CLU_2998963_0_0_1"/>
<dbReference type="Proteomes" id="UP000015103">
    <property type="component" value="Unassembled WGS sequence"/>
</dbReference>
<reference evidence="1" key="1">
    <citation type="submission" date="2015-05" db="UniProtKB">
        <authorList>
            <consortium name="EnsemblMetazoa"/>
        </authorList>
    </citation>
    <scope>IDENTIFICATION</scope>
</reference>
<dbReference type="EMBL" id="ACPB03011964">
    <property type="status" value="NOT_ANNOTATED_CDS"/>
    <property type="molecule type" value="Genomic_DNA"/>
</dbReference>
<proteinExistence type="predicted"/>
<dbReference type="AlphaFoldDB" id="T1H935"/>
<protein>
    <submittedName>
        <fullName evidence="1">Uncharacterized protein</fullName>
    </submittedName>
</protein>
<keyword evidence="2" id="KW-1185">Reference proteome</keyword>
<dbReference type="EnsemblMetazoa" id="RPRC000534-RA">
    <property type="protein sequence ID" value="RPRC000534-PA"/>
    <property type="gene ID" value="RPRC000534"/>
</dbReference>
<evidence type="ECO:0000313" key="1">
    <source>
        <dbReference type="EnsemblMetazoa" id="RPRC000534-PA"/>
    </source>
</evidence>
<name>T1H935_RHOPR</name>